<reference evidence="7" key="1">
    <citation type="journal article" date="2013" name="Genetics">
        <title>The draft genome and transcriptome of Panagrellus redivivus are shaped by the harsh demands of a free-living lifestyle.</title>
        <authorList>
            <person name="Srinivasan J."/>
            <person name="Dillman A.R."/>
            <person name="Macchietto M.G."/>
            <person name="Heikkinen L."/>
            <person name="Lakso M."/>
            <person name="Fracchia K.M."/>
            <person name="Antoshechkin I."/>
            <person name="Mortazavi A."/>
            <person name="Wong G."/>
            <person name="Sternberg P.W."/>
        </authorList>
    </citation>
    <scope>NUCLEOTIDE SEQUENCE [LARGE SCALE GENOMIC DNA]</scope>
    <source>
        <strain evidence="7">MT8872</strain>
    </source>
</reference>
<evidence type="ECO:0000256" key="4">
    <source>
        <dbReference type="ARBA" id="ARBA00023136"/>
    </source>
</evidence>
<dbReference type="PANTHER" id="PTHR23360:SF5">
    <property type="entry name" value="G-PROTEIN COUPLED RECEPTORS FAMILY 1 PROFILE DOMAIN-CONTAINING PROTEIN"/>
    <property type="match status" value="1"/>
</dbReference>
<keyword evidence="2 5" id="KW-0812">Transmembrane</keyword>
<evidence type="ECO:0000313" key="8">
    <source>
        <dbReference type="WBParaSite" id="Pan_g16693.t1"/>
    </source>
</evidence>
<evidence type="ECO:0000256" key="2">
    <source>
        <dbReference type="ARBA" id="ARBA00022692"/>
    </source>
</evidence>
<dbReference type="SUPFAM" id="SSF81321">
    <property type="entry name" value="Family A G protein-coupled receptor-like"/>
    <property type="match status" value="1"/>
</dbReference>
<dbReference type="Pfam" id="PF10320">
    <property type="entry name" value="7TM_GPCR_Srsx"/>
    <property type="match status" value="1"/>
</dbReference>
<reference evidence="8" key="2">
    <citation type="submission" date="2020-10" db="UniProtKB">
        <authorList>
            <consortium name="WormBaseParasite"/>
        </authorList>
    </citation>
    <scope>IDENTIFICATION</scope>
</reference>
<feature type="transmembrane region" description="Helical" evidence="5">
    <location>
        <begin position="163"/>
        <end position="186"/>
    </location>
</feature>
<feature type="transmembrane region" description="Helical" evidence="5">
    <location>
        <begin position="6"/>
        <end position="32"/>
    </location>
</feature>
<comment type="subcellular location">
    <subcellularLocation>
        <location evidence="1">Membrane</location>
    </subcellularLocation>
</comment>
<evidence type="ECO:0000256" key="1">
    <source>
        <dbReference type="ARBA" id="ARBA00004370"/>
    </source>
</evidence>
<dbReference type="Proteomes" id="UP000492821">
    <property type="component" value="Unassembled WGS sequence"/>
</dbReference>
<sequence>MLADEKLVPICIIFLLSIVGIFGNTRVALAAWSLRRKSTCHWLIFARAILDIVHQTGHFVTVFQIFSGMDTMVRKTCFIIEFLPFSAVIGTSVMTLAIGIDRFLGFYMPLLYRKLKVTVYISTVYLLTTVFAVMFMLLFLFTIENMNEETLCMVGTVVSKAYMFHFFYVMTAIYVLTMLQYVSIWVTSFKRRKELPGYMLRIP</sequence>
<keyword evidence="3 5" id="KW-1133">Transmembrane helix</keyword>
<dbReference type="PANTHER" id="PTHR23360">
    <property type="entry name" value="G-PROTEIN COUPLED RECEPTORS FAMILY 1 PROFILE DOMAIN-CONTAINING PROTEIN-RELATED"/>
    <property type="match status" value="1"/>
</dbReference>
<dbReference type="InterPro" id="IPR019424">
    <property type="entry name" value="7TM_GPCR_Srsx"/>
</dbReference>
<proteinExistence type="predicted"/>
<evidence type="ECO:0000256" key="5">
    <source>
        <dbReference type="SAM" id="Phobius"/>
    </source>
</evidence>
<dbReference type="SMART" id="SM01381">
    <property type="entry name" value="7TM_GPCR_Srsx"/>
    <property type="match status" value="1"/>
</dbReference>
<organism evidence="7 8">
    <name type="scientific">Panagrellus redivivus</name>
    <name type="common">Microworm</name>
    <dbReference type="NCBI Taxonomy" id="6233"/>
    <lineage>
        <taxon>Eukaryota</taxon>
        <taxon>Metazoa</taxon>
        <taxon>Ecdysozoa</taxon>
        <taxon>Nematoda</taxon>
        <taxon>Chromadorea</taxon>
        <taxon>Rhabditida</taxon>
        <taxon>Tylenchina</taxon>
        <taxon>Panagrolaimomorpha</taxon>
        <taxon>Panagrolaimoidea</taxon>
        <taxon>Panagrolaimidae</taxon>
        <taxon>Panagrellus</taxon>
    </lineage>
</organism>
<dbReference type="PROSITE" id="PS50262">
    <property type="entry name" value="G_PROTEIN_RECEP_F1_2"/>
    <property type="match status" value="1"/>
</dbReference>
<dbReference type="InterPro" id="IPR047130">
    <property type="entry name" value="7TM_GPCR_Srsx_nematod"/>
</dbReference>
<protein>
    <submittedName>
        <fullName evidence="8">G_PROTEIN_RECEP_F1_2 domain-containing protein</fullName>
    </submittedName>
</protein>
<dbReference type="GO" id="GO:0016020">
    <property type="term" value="C:membrane"/>
    <property type="evidence" value="ECO:0007669"/>
    <property type="project" value="UniProtKB-SubCell"/>
</dbReference>
<dbReference type="AlphaFoldDB" id="A0A7E4V5C5"/>
<dbReference type="GO" id="GO:0004930">
    <property type="term" value="F:G protein-coupled receptor activity"/>
    <property type="evidence" value="ECO:0007669"/>
    <property type="project" value="InterPro"/>
</dbReference>
<feature type="domain" description="G-protein coupled receptors family 1 profile" evidence="6">
    <location>
        <begin position="23"/>
        <end position="203"/>
    </location>
</feature>
<keyword evidence="4 5" id="KW-0472">Membrane</keyword>
<evidence type="ECO:0000256" key="3">
    <source>
        <dbReference type="ARBA" id="ARBA00022989"/>
    </source>
</evidence>
<evidence type="ECO:0000259" key="6">
    <source>
        <dbReference type="PROSITE" id="PS50262"/>
    </source>
</evidence>
<name>A0A7E4V5C5_PANRE</name>
<feature type="transmembrane region" description="Helical" evidence="5">
    <location>
        <begin position="119"/>
        <end position="143"/>
    </location>
</feature>
<feature type="transmembrane region" description="Helical" evidence="5">
    <location>
        <begin position="78"/>
        <end position="98"/>
    </location>
</feature>
<feature type="transmembrane region" description="Helical" evidence="5">
    <location>
        <begin position="44"/>
        <end position="66"/>
    </location>
</feature>
<dbReference type="WBParaSite" id="Pan_g16693.t1">
    <property type="protein sequence ID" value="Pan_g16693.t1"/>
    <property type="gene ID" value="Pan_g16693"/>
</dbReference>
<evidence type="ECO:0000313" key="7">
    <source>
        <dbReference type="Proteomes" id="UP000492821"/>
    </source>
</evidence>
<accession>A0A7E4V5C5</accession>
<dbReference type="InterPro" id="IPR000276">
    <property type="entry name" value="GPCR_Rhodpsn"/>
</dbReference>
<keyword evidence="7" id="KW-1185">Reference proteome</keyword>
<dbReference type="Gene3D" id="1.20.1070.10">
    <property type="entry name" value="Rhodopsin 7-helix transmembrane proteins"/>
    <property type="match status" value="1"/>
</dbReference>
<dbReference type="InterPro" id="IPR017452">
    <property type="entry name" value="GPCR_Rhodpsn_7TM"/>
</dbReference>